<reference evidence="2" key="1">
    <citation type="submission" date="2025-05" db="UniProtKB">
        <authorList>
            <consortium name="EnsemblMetazoa"/>
        </authorList>
    </citation>
    <scope>IDENTIFICATION</scope>
</reference>
<organism evidence="2 3">
    <name type="scientific">Diabrotica virgifera virgifera</name>
    <name type="common">western corn rootworm</name>
    <dbReference type="NCBI Taxonomy" id="50390"/>
    <lineage>
        <taxon>Eukaryota</taxon>
        <taxon>Metazoa</taxon>
        <taxon>Ecdysozoa</taxon>
        <taxon>Arthropoda</taxon>
        <taxon>Hexapoda</taxon>
        <taxon>Insecta</taxon>
        <taxon>Pterygota</taxon>
        <taxon>Neoptera</taxon>
        <taxon>Endopterygota</taxon>
        <taxon>Coleoptera</taxon>
        <taxon>Polyphaga</taxon>
        <taxon>Cucujiformia</taxon>
        <taxon>Chrysomeloidea</taxon>
        <taxon>Chrysomelidae</taxon>
        <taxon>Galerucinae</taxon>
        <taxon>Diabroticina</taxon>
        <taxon>Diabroticites</taxon>
        <taxon>Diabrotica</taxon>
    </lineage>
</organism>
<accession>A0ABM5K7W0</accession>
<protein>
    <submittedName>
        <fullName evidence="2">Uncharacterized protein</fullName>
    </submittedName>
</protein>
<keyword evidence="3" id="KW-1185">Reference proteome</keyword>
<sequence>MGDLSEETRMEAAGTADHIEHTDKGAVETADHAEERGIEADQLETSLEKLSLGTKKLSGAQKRRLKKAEKIAAGTWVKENPHKTKGQKGKSDQTTGVKRTRSDNSTPTKNPEAKRPKGITKQAANNATRSGNTQTGTVASAKEVRGSKTQTGTYGEVTDKLRMAVVDRRHPEVKLNQEQAELVRTKLEEASKGHCIIGLGVMRTNGRKHNKLKSCSATGVHARTASGRKKKKKCFQNLNEIIASREENF</sequence>
<dbReference type="Proteomes" id="UP001652700">
    <property type="component" value="Unplaced"/>
</dbReference>
<feature type="compositionally biased region" description="Basic and acidic residues" evidence="1">
    <location>
        <begin position="1"/>
        <end position="10"/>
    </location>
</feature>
<feature type="compositionally biased region" description="Polar residues" evidence="1">
    <location>
        <begin position="92"/>
        <end position="109"/>
    </location>
</feature>
<proteinExistence type="predicted"/>
<feature type="compositionally biased region" description="Polar residues" evidence="1">
    <location>
        <begin position="122"/>
        <end position="138"/>
    </location>
</feature>
<evidence type="ECO:0000313" key="3">
    <source>
        <dbReference type="Proteomes" id="UP001652700"/>
    </source>
</evidence>
<dbReference type="EnsemblMetazoa" id="XM_050650320.1">
    <property type="protein sequence ID" value="XP_050506277.1"/>
    <property type="gene ID" value="LOC126884399"/>
</dbReference>
<feature type="region of interest" description="Disordered" evidence="1">
    <location>
        <begin position="1"/>
        <end position="25"/>
    </location>
</feature>
<evidence type="ECO:0000313" key="2">
    <source>
        <dbReference type="EnsemblMetazoa" id="XP_050506277.1"/>
    </source>
</evidence>
<dbReference type="GeneID" id="126884399"/>
<evidence type="ECO:0000256" key="1">
    <source>
        <dbReference type="SAM" id="MobiDB-lite"/>
    </source>
</evidence>
<feature type="region of interest" description="Disordered" evidence="1">
    <location>
        <begin position="51"/>
        <end position="151"/>
    </location>
</feature>
<dbReference type="RefSeq" id="XP_050506277.1">
    <property type="nucleotide sequence ID" value="XM_050650320.1"/>
</dbReference>
<name>A0ABM5K7W0_DIAVI</name>